<sequence>MDLNISLNTILATHFNQLCDELQATQRRLQWNTVCMEVEKLGMLVELREEEMRHQKQEFVYRALLVEERRLVVRVWKNSKKDIAIARAENKHLKERYNELRMAMNGQESPEKCCDVPGLSIDERTPSSSGTT</sequence>
<name>R7VAE0_CAPTE</name>
<proteinExistence type="predicted"/>
<evidence type="ECO:0000313" key="4">
    <source>
        <dbReference type="Proteomes" id="UP000014760"/>
    </source>
</evidence>
<accession>R7VAE0</accession>
<evidence type="ECO:0000313" key="3">
    <source>
        <dbReference type="EnsemblMetazoa" id="CapteP212826"/>
    </source>
</evidence>
<keyword evidence="4" id="KW-1185">Reference proteome</keyword>
<protein>
    <submittedName>
        <fullName evidence="2 3">Uncharacterized protein</fullName>
    </submittedName>
</protein>
<dbReference type="EMBL" id="KB293784">
    <property type="protein sequence ID" value="ELU15507.1"/>
    <property type="molecule type" value="Genomic_DNA"/>
</dbReference>
<dbReference type="EnsemblMetazoa" id="CapteT212826">
    <property type="protein sequence ID" value="CapteP212826"/>
    <property type="gene ID" value="CapteG212826"/>
</dbReference>
<dbReference type="AlphaFoldDB" id="R7VAE0"/>
<reference evidence="3" key="3">
    <citation type="submission" date="2015-06" db="UniProtKB">
        <authorList>
            <consortium name="EnsemblMetazoa"/>
        </authorList>
    </citation>
    <scope>IDENTIFICATION</scope>
</reference>
<reference evidence="4" key="1">
    <citation type="submission" date="2012-12" db="EMBL/GenBank/DDBJ databases">
        <authorList>
            <person name="Hellsten U."/>
            <person name="Grimwood J."/>
            <person name="Chapman J.A."/>
            <person name="Shapiro H."/>
            <person name="Aerts A."/>
            <person name="Otillar R.P."/>
            <person name="Terry A.Y."/>
            <person name="Boore J.L."/>
            <person name="Simakov O."/>
            <person name="Marletaz F."/>
            <person name="Cho S.-J."/>
            <person name="Edsinger-Gonzales E."/>
            <person name="Havlak P."/>
            <person name="Kuo D.-H."/>
            <person name="Larsson T."/>
            <person name="Lv J."/>
            <person name="Arendt D."/>
            <person name="Savage R."/>
            <person name="Osoegawa K."/>
            <person name="de Jong P."/>
            <person name="Lindberg D.R."/>
            <person name="Seaver E.C."/>
            <person name="Weisblat D.A."/>
            <person name="Putnam N.H."/>
            <person name="Grigoriev I.V."/>
            <person name="Rokhsar D.S."/>
        </authorList>
    </citation>
    <scope>NUCLEOTIDE SEQUENCE</scope>
    <source>
        <strain evidence="4">I ESC-2004</strain>
    </source>
</reference>
<dbReference type="EMBL" id="AMQN01037760">
    <property type="status" value="NOT_ANNOTATED_CDS"/>
    <property type="molecule type" value="Genomic_DNA"/>
</dbReference>
<organism evidence="2">
    <name type="scientific">Capitella teleta</name>
    <name type="common">Polychaete worm</name>
    <dbReference type="NCBI Taxonomy" id="283909"/>
    <lineage>
        <taxon>Eukaryota</taxon>
        <taxon>Metazoa</taxon>
        <taxon>Spiralia</taxon>
        <taxon>Lophotrochozoa</taxon>
        <taxon>Annelida</taxon>
        <taxon>Polychaeta</taxon>
        <taxon>Sedentaria</taxon>
        <taxon>Scolecida</taxon>
        <taxon>Capitellidae</taxon>
        <taxon>Capitella</taxon>
    </lineage>
</organism>
<evidence type="ECO:0000256" key="1">
    <source>
        <dbReference type="SAM" id="MobiDB-lite"/>
    </source>
</evidence>
<dbReference type="Proteomes" id="UP000014760">
    <property type="component" value="Unassembled WGS sequence"/>
</dbReference>
<evidence type="ECO:0000313" key="2">
    <source>
        <dbReference type="EMBL" id="ELU15507.1"/>
    </source>
</evidence>
<feature type="region of interest" description="Disordered" evidence="1">
    <location>
        <begin position="107"/>
        <end position="132"/>
    </location>
</feature>
<reference evidence="2 4" key="2">
    <citation type="journal article" date="2013" name="Nature">
        <title>Insights into bilaterian evolution from three spiralian genomes.</title>
        <authorList>
            <person name="Simakov O."/>
            <person name="Marletaz F."/>
            <person name="Cho S.J."/>
            <person name="Edsinger-Gonzales E."/>
            <person name="Havlak P."/>
            <person name="Hellsten U."/>
            <person name="Kuo D.H."/>
            <person name="Larsson T."/>
            <person name="Lv J."/>
            <person name="Arendt D."/>
            <person name="Savage R."/>
            <person name="Osoegawa K."/>
            <person name="de Jong P."/>
            <person name="Grimwood J."/>
            <person name="Chapman J.A."/>
            <person name="Shapiro H."/>
            <person name="Aerts A."/>
            <person name="Otillar R.P."/>
            <person name="Terry A.Y."/>
            <person name="Boore J.L."/>
            <person name="Grigoriev I.V."/>
            <person name="Lindberg D.R."/>
            <person name="Seaver E.C."/>
            <person name="Weisblat D.A."/>
            <person name="Putnam N.H."/>
            <person name="Rokhsar D.S."/>
        </authorList>
    </citation>
    <scope>NUCLEOTIDE SEQUENCE</scope>
    <source>
        <strain evidence="2 4">I ESC-2004</strain>
    </source>
</reference>
<gene>
    <name evidence="2" type="ORF">CAPTEDRAFT_212826</name>
</gene>
<dbReference type="HOGENOM" id="CLU_1919034_0_0_1"/>